<evidence type="ECO:0000259" key="2">
    <source>
        <dbReference type="Pfam" id="PF21789"/>
    </source>
</evidence>
<name>A0A2S2NNN9_SCHGA</name>
<feature type="domain" description="Transposable element P transposase-like RNase H C-terminal" evidence="2">
    <location>
        <begin position="212"/>
        <end position="246"/>
    </location>
</feature>
<dbReference type="Pfam" id="PF21788">
    <property type="entry name" value="TNP-like_GBD"/>
    <property type="match status" value="1"/>
</dbReference>
<dbReference type="Pfam" id="PF21789">
    <property type="entry name" value="TNP-like_RNaseH_C"/>
    <property type="match status" value="1"/>
</dbReference>
<dbReference type="AlphaFoldDB" id="A0A2S2NNN9"/>
<dbReference type="PANTHER" id="PTHR47577">
    <property type="entry name" value="THAP DOMAIN-CONTAINING PROTEIN 6"/>
    <property type="match status" value="1"/>
</dbReference>
<dbReference type="PANTHER" id="PTHR47577:SF2">
    <property type="entry name" value="THAP DOMAIN CONTAINING 9"/>
    <property type="match status" value="1"/>
</dbReference>
<organism evidence="4">
    <name type="scientific">Schizaphis graminum</name>
    <name type="common">Green bug aphid</name>
    <dbReference type="NCBI Taxonomy" id="13262"/>
    <lineage>
        <taxon>Eukaryota</taxon>
        <taxon>Metazoa</taxon>
        <taxon>Ecdysozoa</taxon>
        <taxon>Arthropoda</taxon>
        <taxon>Hexapoda</taxon>
        <taxon>Insecta</taxon>
        <taxon>Pterygota</taxon>
        <taxon>Neoptera</taxon>
        <taxon>Paraneoptera</taxon>
        <taxon>Hemiptera</taxon>
        <taxon>Sternorrhyncha</taxon>
        <taxon>Aphidomorpha</taxon>
        <taxon>Aphidoidea</taxon>
        <taxon>Aphididae</taxon>
        <taxon>Aphidini</taxon>
        <taxon>Schizaphis</taxon>
    </lineage>
</organism>
<evidence type="ECO:0000259" key="1">
    <source>
        <dbReference type="Pfam" id="PF21788"/>
    </source>
</evidence>
<dbReference type="EMBL" id="GGMR01006191">
    <property type="protein sequence ID" value="MBY18810.1"/>
    <property type="molecule type" value="Transcribed_RNA"/>
</dbReference>
<proteinExistence type="predicted"/>
<feature type="domain" description="DNA transposase THAP9 C-terminal" evidence="3">
    <location>
        <begin position="311"/>
        <end position="458"/>
    </location>
</feature>
<evidence type="ECO:0000313" key="4">
    <source>
        <dbReference type="EMBL" id="MBY18810.1"/>
    </source>
</evidence>
<dbReference type="InterPro" id="IPR048366">
    <property type="entry name" value="TNP-like_GBD"/>
</dbReference>
<dbReference type="InterPro" id="IPR055035">
    <property type="entry name" value="THAP9_C"/>
</dbReference>
<reference evidence="4" key="1">
    <citation type="submission" date="2018-04" db="EMBL/GenBank/DDBJ databases">
        <title>Transcriptome of Schizaphis graminum biotype I.</title>
        <authorList>
            <person name="Scully E.D."/>
            <person name="Geib S.M."/>
            <person name="Palmer N.A."/>
            <person name="Koch K."/>
            <person name="Bradshaw J."/>
            <person name="Heng-Moss T."/>
            <person name="Sarath G."/>
        </authorList>
    </citation>
    <scope>NUCLEOTIDE SEQUENCE</scope>
</reference>
<dbReference type="InterPro" id="IPR048367">
    <property type="entry name" value="TNP-like_RNaseH_C"/>
</dbReference>
<evidence type="ECO:0000259" key="3">
    <source>
        <dbReference type="Pfam" id="PF22824"/>
    </source>
</evidence>
<protein>
    <submittedName>
        <fullName evidence="4">THAP domain-containing protein 9</fullName>
    </submittedName>
</protein>
<gene>
    <name evidence="4" type="primary">THAP9_51</name>
    <name evidence="4" type="ORF">g.136803</name>
</gene>
<feature type="domain" description="Transposable element P transposase-like GTP-binding insertion" evidence="1">
    <location>
        <begin position="18"/>
        <end position="138"/>
    </location>
</feature>
<sequence length="481" mass="55563">MYNNKDVNMPIEIILDAAHMLKLIRNAFGEKKKFLDFENKIVDFDYIEKLFILQEKEGCHLGNKLRKQHIFFFKQKMKVKLAAQLLSQSVADAIKFCKNNLKLKTFLNSDATIRFIEIFNTAFDICNSRSANAIGNKKALSKDNFNYVKDFTNKFINYVKELKVNDNVNNNMFIPVLQSKRKTGFIGFIVTLNSILNLYNRYIDNLQFIRTYRLSQDHLELFFGTIRSHGGHNNNPTAKQFRAAYRKIVIRTNDVQSFNTGNCIPLEHIDILHYSSSDPVKVINCSTEYDNNIDVVDVDSFIHDHSYIVGQNTYEFSEFSKEVIIYISGFVVHKLSSIIKCEICVSSLFSYNKQDFLNSLITLKNRGGNKGGLTYPSDDVILICLQTEKILKSYNYQNKAINKLFIQTKVLSHFMNNNSIFSSLKNHSTDSTSSLSDHLTHLIKSISLTYLSLKIKYSIKSHNETPSLRMWYNKLTLFKGQ</sequence>
<dbReference type="Pfam" id="PF22824">
    <property type="entry name" value="THAP9_C"/>
    <property type="match status" value="1"/>
</dbReference>
<accession>A0A2S2NNN9</accession>